<dbReference type="AlphaFoldDB" id="A0A9R1WE67"/>
<evidence type="ECO:0008006" key="3">
    <source>
        <dbReference type="Google" id="ProtNLM"/>
    </source>
</evidence>
<evidence type="ECO:0000313" key="2">
    <source>
        <dbReference type="Proteomes" id="UP000235145"/>
    </source>
</evidence>
<keyword evidence="2" id="KW-1185">Reference proteome</keyword>
<name>A0A9R1WE67_LACSA</name>
<evidence type="ECO:0000313" key="1">
    <source>
        <dbReference type="EMBL" id="KAJ0220931.1"/>
    </source>
</evidence>
<dbReference type="InterPro" id="IPR043129">
    <property type="entry name" value="ATPase_NBD"/>
</dbReference>
<gene>
    <name evidence="1" type="ORF">LSAT_V11C200069660</name>
</gene>
<accession>A0A9R1WE67</accession>
<sequence length="94" mass="10495">MGLHQAVADCIERCHAAKMRTDHTWFRTVVLAGGTAWVTRLEKEVHDLLPTFISNGIFVITSPYGADSTWYGAKLLSNLSTFPNSWCITEETHA</sequence>
<dbReference type="Gene3D" id="3.30.420.40">
    <property type="match status" value="2"/>
</dbReference>
<dbReference type="Proteomes" id="UP000235145">
    <property type="component" value="Unassembled WGS sequence"/>
</dbReference>
<dbReference type="InterPro" id="IPR004000">
    <property type="entry name" value="Actin"/>
</dbReference>
<reference evidence="1 2" key="1">
    <citation type="journal article" date="2017" name="Nat. Commun.">
        <title>Genome assembly with in vitro proximity ligation data and whole-genome triplication in lettuce.</title>
        <authorList>
            <person name="Reyes-Chin-Wo S."/>
            <person name="Wang Z."/>
            <person name="Yang X."/>
            <person name="Kozik A."/>
            <person name="Arikit S."/>
            <person name="Song C."/>
            <person name="Xia L."/>
            <person name="Froenicke L."/>
            <person name="Lavelle D.O."/>
            <person name="Truco M.J."/>
            <person name="Xia R."/>
            <person name="Zhu S."/>
            <person name="Xu C."/>
            <person name="Xu H."/>
            <person name="Xu X."/>
            <person name="Cox K."/>
            <person name="Korf I."/>
            <person name="Meyers B.C."/>
            <person name="Michelmore R.W."/>
        </authorList>
    </citation>
    <scope>NUCLEOTIDE SEQUENCE [LARGE SCALE GENOMIC DNA]</scope>
    <source>
        <strain evidence="2">cv. Salinas</strain>
        <tissue evidence="1">Seedlings</tissue>
    </source>
</reference>
<dbReference type="EMBL" id="NBSK02000002">
    <property type="protein sequence ID" value="KAJ0220931.1"/>
    <property type="molecule type" value="Genomic_DNA"/>
</dbReference>
<comment type="caution">
    <text evidence="1">The sequence shown here is derived from an EMBL/GenBank/DDBJ whole genome shotgun (WGS) entry which is preliminary data.</text>
</comment>
<dbReference type="Pfam" id="PF00022">
    <property type="entry name" value="Actin"/>
    <property type="match status" value="1"/>
</dbReference>
<protein>
    <recommendedName>
        <fullName evidence="3">Actin-related protein 8</fullName>
    </recommendedName>
</protein>
<organism evidence="1 2">
    <name type="scientific">Lactuca sativa</name>
    <name type="common">Garden lettuce</name>
    <dbReference type="NCBI Taxonomy" id="4236"/>
    <lineage>
        <taxon>Eukaryota</taxon>
        <taxon>Viridiplantae</taxon>
        <taxon>Streptophyta</taxon>
        <taxon>Embryophyta</taxon>
        <taxon>Tracheophyta</taxon>
        <taxon>Spermatophyta</taxon>
        <taxon>Magnoliopsida</taxon>
        <taxon>eudicotyledons</taxon>
        <taxon>Gunneridae</taxon>
        <taxon>Pentapetalae</taxon>
        <taxon>asterids</taxon>
        <taxon>campanulids</taxon>
        <taxon>Asterales</taxon>
        <taxon>Asteraceae</taxon>
        <taxon>Cichorioideae</taxon>
        <taxon>Cichorieae</taxon>
        <taxon>Lactucinae</taxon>
        <taxon>Lactuca</taxon>
    </lineage>
</organism>
<proteinExistence type="predicted"/>
<dbReference type="SUPFAM" id="SSF53067">
    <property type="entry name" value="Actin-like ATPase domain"/>
    <property type="match status" value="1"/>
</dbReference>